<evidence type="ECO:0000256" key="4">
    <source>
        <dbReference type="ARBA" id="ARBA00022884"/>
    </source>
</evidence>
<name>X1L402_9ZZZZ</name>
<dbReference type="Gene3D" id="3.40.50.1470">
    <property type="entry name" value="Peptidyl-tRNA hydrolase"/>
    <property type="match status" value="1"/>
</dbReference>
<protein>
    <recommendedName>
        <fullName evidence="1">peptidyl-tRNA hydrolase</fullName>
        <ecNumber evidence="1">3.1.1.29</ecNumber>
    </recommendedName>
</protein>
<keyword evidence="2" id="KW-0820">tRNA-binding</keyword>
<dbReference type="SUPFAM" id="SSF53178">
    <property type="entry name" value="Peptidyl-tRNA hydrolase-like"/>
    <property type="match status" value="1"/>
</dbReference>
<evidence type="ECO:0000256" key="5">
    <source>
        <dbReference type="ARBA" id="ARBA00038063"/>
    </source>
</evidence>
<dbReference type="AlphaFoldDB" id="X1L402"/>
<dbReference type="EMBL" id="BARV01011920">
    <property type="protein sequence ID" value="GAI13698.1"/>
    <property type="molecule type" value="Genomic_DNA"/>
</dbReference>
<dbReference type="InterPro" id="IPR036416">
    <property type="entry name" value="Pept_tRNA_hydro_sf"/>
</dbReference>
<dbReference type="EC" id="3.1.1.29" evidence="1"/>
<organism evidence="6">
    <name type="scientific">marine sediment metagenome</name>
    <dbReference type="NCBI Taxonomy" id="412755"/>
    <lineage>
        <taxon>unclassified sequences</taxon>
        <taxon>metagenomes</taxon>
        <taxon>ecological metagenomes</taxon>
    </lineage>
</organism>
<keyword evidence="4" id="KW-0694">RNA-binding</keyword>
<evidence type="ECO:0000256" key="2">
    <source>
        <dbReference type="ARBA" id="ARBA00022555"/>
    </source>
</evidence>
<proteinExistence type="inferred from homology"/>
<keyword evidence="3" id="KW-0378">Hydrolase</keyword>
<feature type="non-terminal residue" evidence="6">
    <location>
        <position position="134"/>
    </location>
</feature>
<dbReference type="NCBIfam" id="TIGR00447">
    <property type="entry name" value="pth"/>
    <property type="match status" value="1"/>
</dbReference>
<dbReference type="GO" id="GO:0000049">
    <property type="term" value="F:tRNA binding"/>
    <property type="evidence" value="ECO:0007669"/>
    <property type="project" value="UniProtKB-KW"/>
</dbReference>
<dbReference type="Pfam" id="PF01195">
    <property type="entry name" value="Pept_tRNA_hydro"/>
    <property type="match status" value="1"/>
</dbReference>
<reference evidence="6" key="1">
    <citation type="journal article" date="2014" name="Front. Microbiol.">
        <title>High frequency of phylogenetically diverse reductive dehalogenase-homologous genes in deep subseafloor sedimentary metagenomes.</title>
        <authorList>
            <person name="Kawai M."/>
            <person name="Futagami T."/>
            <person name="Toyoda A."/>
            <person name="Takaki Y."/>
            <person name="Nishi S."/>
            <person name="Hori S."/>
            <person name="Arai W."/>
            <person name="Tsubouchi T."/>
            <person name="Morono Y."/>
            <person name="Uchiyama I."/>
            <person name="Ito T."/>
            <person name="Fujiyama A."/>
            <person name="Inagaki F."/>
            <person name="Takami H."/>
        </authorList>
    </citation>
    <scope>NUCLEOTIDE SEQUENCE</scope>
    <source>
        <strain evidence="6">Expedition CK06-06</strain>
    </source>
</reference>
<comment type="similarity">
    <text evidence="5">Belongs to the PTH family.</text>
</comment>
<dbReference type="PANTHER" id="PTHR17224">
    <property type="entry name" value="PEPTIDYL-TRNA HYDROLASE"/>
    <property type="match status" value="1"/>
</dbReference>
<evidence type="ECO:0000256" key="3">
    <source>
        <dbReference type="ARBA" id="ARBA00022801"/>
    </source>
</evidence>
<comment type="caution">
    <text evidence="6">The sequence shown here is derived from an EMBL/GenBank/DDBJ whole genome shotgun (WGS) entry which is preliminary data.</text>
</comment>
<evidence type="ECO:0000313" key="6">
    <source>
        <dbReference type="EMBL" id="GAI13698.1"/>
    </source>
</evidence>
<dbReference type="PANTHER" id="PTHR17224:SF1">
    <property type="entry name" value="PEPTIDYL-TRNA HYDROLASE"/>
    <property type="match status" value="1"/>
</dbReference>
<gene>
    <name evidence="6" type="ORF">S06H3_22342</name>
</gene>
<accession>X1L402</accession>
<dbReference type="InterPro" id="IPR001328">
    <property type="entry name" value="Pept_tRNA_hydro"/>
</dbReference>
<dbReference type="InterPro" id="IPR018171">
    <property type="entry name" value="Pept_tRNA_hydro_CS"/>
</dbReference>
<dbReference type="PROSITE" id="PS01195">
    <property type="entry name" value="PEPT_TRNA_HYDROL_1"/>
    <property type="match status" value="1"/>
</dbReference>
<dbReference type="GO" id="GO:0004045">
    <property type="term" value="F:peptidyl-tRNA hydrolase activity"/>
    <property type="evidence" value="ECO:0007669"/>
    <property type="project" value="UniProtKB-EC"/>
</dbReference>
<sequence length="134" mass="15145">MIIFGLGNPGLKYRSTRHNVGYIFLDRLAKQYKKRFYTKQGYKIAKIDISKNKIYLVKPQCWMNQSGNAVSEILQEMDGDFLVVVDDVNLPLGKIRLKSRGSDGGHLGLRSIIDSRGNSNFPRLRIGIGCPIND</sequence>
<evidence type="ECO:0000256" key="1">
    <source>
        <dbReference type="ARBA" id="ARBA00013260"/>
    </source>
</evidence>
<dbReference type="CDD" id="cd00462">
    <property type="entry name" value="PTH"/>
    <property type="match status" value="1"/>
</dbReference>